<organism evidence="2">
    <name type="scientific">Phytophthora nicotianae</name>
    <name type="common">Potato buckeye rot agent</name>
    <name type="synonym">Phytophthora parasitica</name>
    <dbReference type="NCBI Taxonomy" id="4792"/>
    <lineage>
        <taxon>Eukaryota</taxon>
        <taxon>Sar</taxon>
        <taxon>Stramenopiles</taxon>
        <taxon>Oomycota</taxon>
        <taxon>Peronosporomycetes</taxon>
        <taxon>Peronosporales</taxon>
        <taxon>Peronosporaceae</taxon>
        <taxon>Phytophthora</taxon>
    </lineage>
</organism>
<dbReference type="OrthoDB" id="101918at2759"/>
<feature type="region of interest" description="Disordered" evidence="1">
    <location>
        <begin position="27"/>
        <end position="50"/>
    </location>
</feature>
<accession>W2K2R1</accession>
<protein>
    <submittedName>
        <fullName evidence="2">Uncharacterized protein</fullName>
    </submittedName>
</protein>
<gene>
    <name evidence="2" type="ORF">L917_19943</name>
</gene>
<evidence type="ECO:0000313" key="2">
    <source>
        <dbReference type="EMBL" id="ETL79428.1"/>
    </source>
</evidence>
<dbReference type="Proteomes" id="UP000054423">
    <property type="component" value="Unassembled WGS sequence"/>
</dbReference>
<dbReference type="EMBL" id="KI683044">
    <property type="protein sequence ID" value="ETL79428.1"/>
    <property type="molecule type" value="Genomic_DNA"/>
</dbReference>
<sequence>MSKVFEHCDWKILGYFDPVGPLSIERSKQPEVNAEDPNGDRLGFTEIEEA</sequence>
<dbReference type="AlphaFoldDB" id="W2K2R1"/>
<evidence type="ECO:0000256" key="1">
    <source>
        <dbReference type="SAM" id="MobiDB-lite"/>
    </source>
</evidence>
<proteinExistence type="predicted"/>
<reference evidence="2" key="1">
    <citation type="submission" date="2013-11" db="EMBL/GenBank/DDBJ databases">
        <title>The Genome Sequence of Phytophthora parasitica CHvinca01.</title>
        <authorList>
            <consortium name="The Broad Institute Genomics Platform"/>
            <person name="Russ C."/>
            <person name="Tyler B."/>
            <person name="Panabieres F."/>
            <person name="Shan W."/>
            <person name="Tripathy S."/>
            <person name="Grunwald N."/>
            <person name="Machado M."/>
            <person name="Johnson C.S."/>
            <person name="Arredondo F."/>
            <person name="Hong C."/>
            <person name="Coffey M."/>
            <person name="Young S.K."/>
            <person name="Zeng Q."/>
            <person name="Gargeya S."/>
            <person name="Fitzgerald M."/>
            <person name="Abouelleil A."/>
            <person name="Alvarado L."/>
            <person name="Chapman S.B."/>
            <person name="Gainer-Dewar J."/>
            <person name="Goldberg J."/>
            <person name="Griggs A."/>
            <person name="Gujja S."/>
            <person name="Hansen M."/>
            <person name="Howarth C."/>
            <person name="Imamovic A."/>
            <person name="Ireland A."/>
            <person name="Larimer J."/>
            <person name="McCowan C."/>
            <person name="Murphy C."/>
            <person name="Pearson M."/>
            <person name="Poon T.W."/>
            <person name="Priest M."/>
            <person name="Roberts A."/>
            <person name="Saif S."/>
            <person name="Shea T."/>
            <person name="Sykes S."/>
            <person name="Wortman J."/>
            <person name="Nusbaum C."/>
            <person name="Birren B."/>
        </authorList>
    </citation>
    <scope>NUCLEOTIDE SEQUENCE [LARGE SCALE GENOMIC DNA]</scope>
    <source>
        <strain evidence="2">CHvinca01</strain>
    </source>
</reference>
<name>W2K2R1_PHYNI</name>